<accession>A0ABP4VW95</accession>
<evidence type="ECO:0000256" key="1">
    <source>
        <dbReference type="ARBA" id="ARBA00022475"/>
    </source>
</evidence>
<dbReference type="EMBL" id="BAAAPM010000009">
    <property type="protein sequence ID" value="GAA1737517.1"/>
    <property type="molecule type" value="Genomic_DNA"/>
</dbReference>
<proteinExistence type="predicted"/>
<feature type="chain" id="PRO_5046179743" evidence="6">
    <location>
        <begin position="28"/>
        <end position="440"/>
    </location>
</feature>
<evidence type="ECO:0000256" key="4">
    <source>
        <dbReference type="ARBA" id="ARBA00023139"/>
    </source>
</evidence>
<protein>
    <submittedName>
        <fullName evidence="7">Extracellular solute-binding protein</fullName>
    </submittedName>
</protein>
<dbReference type="Pfam" id="PF01547">
    <property type="entry name" value="SBP_bac_1"/>
    <property type="match status" value="1"/>
</dbReference>
<evidence type="ECO:0000313" key="7">
    <source>
        <dbReference type="EMBL" id="GAA1737517.1"/>
    </source>
</evidence>
<keyword evidence="4" id="KW-0564">Palmitate</keyword>
<dbReference type="PANTHER" id="PTHR43649:SF33">
    <property type="entry name" value="POLYGALACTURONAN_RHAMNOGALACTURONAN-BINDING PROTEIN YTCQ"/>
    <property type="match status" value="1"/>
</dbReference>
<evidence type="ECO:0000256" key="6">
    <source>
        <dbReference type="SAM" id="SignalP"/>
    </source>
</evidence>
<keyword evidence="2 6" id="KW-0732">Signal</keyword>
<gene>
    <name evidence="7" type="ORF">GCM10009809_35760</name>
</gene>
<evidence type="ECO:0000256" key="2">
    <source>
        <dbReference type="ARBA" id="ARBA00022729"/>
    </source>
</evidence>
<dbReference type="InterPro" id="IPR006059">
    <property type="entry name" value="SBP"/>
</dbReference>
<name>A0ABP4VW95_9MICO</name>
<dbReference type="InterPro" id="IPR050490">
    <property type="entry name" value="Bact_solute-bd_prot1"/>
</dbReference>
<dbReference type="RefSeq" id="WP_344250104.1">
    <property type="nucleotide sequence ID" value="NZ_BAAAPM010000009.1"/>
</dbReference>
<reference evidence="8" key="1">
    <citation type="journal article" date="2019" name="Int. J. Syst. Evol. Microbiol.">
        <title>The Global Catalogue of Microorganisms (GCM) 10K type strain sequencing project: providing services to taxonomists for standard genome sequencing and annotation.</title>
        <authorList>
            <consortium name="The Broad Institute Genomics Platform"/>
            <consortium name="The Broad Institute Genome Sequencing Center for Infectious Disease"/>
            <person name="Wu L."/>
            <person name="Ma J."/>
        </authorList>
    </citation>
    <scope>NUCLEOTIDE SEQUENCE [LARGE SCALE GENOMIC DNA]</scope>
    <source>
        <strain evidence="8">JCM 15589</strain>
    </source>
</reference>
<keyword evidence="5" id="KW-0449">Lipoprotein</keyword>
<dbReference type="PANTHER" id="PTHR43649">
    <property type="entry name" value="ARABINOSE-BINDING PROTEIN-RELATED"/>
    <property type="match status" value="1"/>
</dbReference>
<organism evidence="7 8">
    <name type="scientific">Isoptericola hypogeus</name>
    <dbReference type="NCBI Taxonomy" id="300179"/>
    <lineage>
        <taxon>Bacteria</taxon>
        <taxon>Bacillati</taxon>
        <taxon>Actinomycetota</taxon>
        <taxon>Actinomycetes</taxon>
        <taxon>Micrococcales</taxon>
        <taxon>Promicromonosporaceae</taxon>
        <taxon>Isoptericola</taxon>
    </lineage>
</organism>
<dbReference type="PROSITE" id="PS51257">
    <property type="entry name" value="PROKAR_LIPOPROTEIN"/>
    <property type="match status" value="1"/>
</dbReference>
<dbReference type="Proteomes" id="UP001501138">
    <property type="component" value="Unassembled WGS sequence"/>
</dbReference>
<feature type="signal peptide" evidence="6">
    <location>
        <begin position="1"/>
        <end position="27"/>
    </location>
</feature>
<sequence length="440" mass="45472">MKRSTVRVPARATGAACVAALAVAGLAACGDPADGGTSAEGDGDGPVEIEVWTWAQGYDKAAEAFNAAHDDVQVTFTEIEPGSKGGYDKIRNAIKADSAPCLAQVGYETMPSFVSEGNLLDVTDIASPDADAYAPAGWSGVTVGDRVYGAPQDQGPMVLFYNKDVFEKHDIEVPTTWDEYRAAGEKLKKAGIALTGTYEDYDYTGFAWQAGAPWYSVADGQWSITNDSPENQKVADYWQGLIDDGLVGAGIWSDEWAAGLSDGSIATIAGASWFKGILKDSAAASAGQWAVAPLPTWEAGDEVTGNVGGSSIAVLAGCENPEAAWEVAHFMATDTTAADAVIEAAGTLPASVDGLTSELLTQGDDYFGGQVVDEVIIEASADVAGDWQWGPGVSTLTSTFAADMKKAYAKEGDATISGALASSKAATADALAQQGIDVGE</sequence>
<keyword evidence="1" id="KW-1003">Cell membrane</keyword>
<keyword evidence="8" id="KW-1185">Reference proteome</keyword>
<dbReference type="SUPFAM" id="SSF53850">
    <property type="entry name" value="Periplasmic binding protein-like II"/>
    <property type="match status" value="1"/>
</dbReference>
<comment type="caution">
    <text evidence="7">The sequence shown here is derived from an EMBL/GenBank/DDBJ whole genome shotgun (WGS) entry which is preliminary data.</text>
</comment>
<evidence type="ECO:0000313" key="8">
    <source>
        <dbReference type="Proteomes" id="UP001501138"/>
    </source>
</evidence>
<evidence type="ECO:0000256" key="5">
    <source>
        <dbReference type="ARBA" id="ARBA00023288"/>
    </source>
</evidence>
<dbReference type="CDD" id="cd13585">
    <property type="entry name" value="PBP2_TMBP_like"/>
    <property type="match status" value="1"/>
</dbReference>
<keyword evidence="3" id="KW-0472">Membrane</keyword>
<evidence type="ECO:0000256" key="3">
    <source>
        <dbReference type="ARBA" id="ARBA00023136"/>
    </source>
</evidence>
<dbReference type="Gene3D" id="3.40.190.10">
    <property type="entry name" value="Periplasmic binding protein-like II"/>
    <property type="match status" value="1"/>
</dbReference>